<sequence length="155" mass="16663">MQGLLALAAVEGHAVGNAERSLLERTVGRTCNCLWARMLEGAMLVLSAVRLLALGTFGLVAHVPDSFCQMVARFAQELRGKLDGDIFIVQAGDSASGANVRGKDRRMGDCPVGNIVNWCLNRSLGGLLPWVLSRGERIGTLGAPCRDTRMQRSIN</sequence>
<name>A0A8S1J0J9_9CHLO</name>
<dbReference type="AlphaFoldDB" id="A0A8S1J0J9"/>
<reference evidence="1" key="1">
    <citation type="submission" date="2020-12" db="EMBL/GenBank/DDBJ databases">
        <authorList>
            <person name="Iha C."/>
        </authorList>
    </citation>
    <scope>NUCLEOTIDE SEQUENCE</scope>
</reference>
<evidence type="ECO:0000313" key="2">
    <source>
        <dbReference type="Proteomes" id="UP000708148"/>
    </source>
</evidence>
<gene>
    <name evidence="1" type="ORF">OSTQU699_LOCUS6516</name>
</gene>
<dbReference type="EMBL" id="CAJHUC010001448">
    <property type="protein sequence ID" value="CAD7701157.1"/>
    <property type="molecule type" value="Genomic_DNA"/>
</dbReference>
<protein>
    <submittedName>
        <fullName evidence="1">Uncharacterized protein</fullName>
    </submittedName>
</protein>
<dbReference type="Proteomes" id="UP000708148">
    <property type="component" value="Unassembled WGS sequence"/>
</dbReference>
<proteinExistence type="predicted"/>
<evidence type="ECO:0000313" key="1">
    <source>
        <dbReference type="EMBL" id="CAD7701157.1"/>
    </source>
</evidence>
<comment type="caution">
    <text evidence="1">The sequence shown here is derived from an EMBL/GenBank/DDBJ whole genome shotgun (WGS) entry which is preliminary data.</text>
</comment>
<accession>A0A8S1J0J9</accession>
<keyword evidence="2" id="KW-1185">Reference proteome</keyword>
<organism evidence="1 2">
    <name type="scientific">Ostreobium quekettii</name>
    <dbReference type="NCBI Taxonomy" id="121088"/>
    <lineage>
        <taxon>Eukaryota</taxon>
        <taxon>Viridiplantae</taxon>
        <taxon>Chlorophyta</taxon>
        <taxon>core chlorophytes</taxon>
        <taxon>Ulvophyceae</taxon>
        <taxon>TCBD clade</taxon>
        <taxon>Bryopsidales</taxon>
        <taxon>Ostreobineae</taxon>
        <taxon>Ostreobiaceae</taxon>
        <taxon>Ostreobium</taxon>
    </lineage>
</organism>